<dbReference type="EMBL" id="PCYK01000021">
    <property type="protein sequence ID" value="PIR45896.1"/>
    <property type="molecule type" value="Genomic_DNA"/>
</dbReference>
<keyword evidence="1" id="KW-1133">Transmembrane helix</keyword>
<feature type="transmembrane region" description="Helical" evidence="1">
    <location>
        <begin position="6"/>
        <end position="31"/>
    </location>
</feature>
<gene>
    <name evidence="2" type="ORF">COV08_02585</name>
</gene>
<protein>
    <submittedName>
        <fullName evidence="2">Uncharacterized protein</fullName>
    </submittedName>
</protein>
<evidence type="ECO:0000256" key="1">
    <source>
        <dbReference type="SAM" id="Phobius"/>
    </source>
</evidence>
<keyword evidence="1" id="KW-0472">Membrane</keyword>
<sequence length="69" mass="7724">MDFVLNHAIILMAGFLTLVSAAAIFFSWLLANCLSRPPALLEEIEKHRRELAATQALLSQDRKTDPKTD</sequence>
<accession>A0A2H0RHJ1</accession>
<dbReference type="Proteomes" id="UP000230431">
    <property type="component" value="Unassembled WGS sequence"/>
</dbReference>
<evidence type="ECO:0000313" key="2">
    <source>
        <dbReference type="EMBL" id="PIR45896.1"/>
    </source>
</evidence>
<evidence type="ECO:0000313" key="3">
    <source>
        <dbReference type="Proteomes" id="UP000230431"/>
    </source>
</evidence>
<reference evidence="2 3" key="1">
    <citation type="submission" date="2017-09" db="EMBL/GenBank/DDBJ databases">
        <title>Depth-based differentiation of microbial function through sediment-hosted aquifers and enrichment of novel symbionts in the deep terrestrial subsurface.</title>
        <authorList>
            <person name="Probst A.J."/>
            <person name="Ladd B."/>
            <person name="Jarett J.K."/>
            <person name="Geller-Mcgrath D.E."/>
            <person name="Sieber C.M."/>
            <person name="Emerson J.B."/>
            <person name="Anantharaman K."/>
            <person name="Thomas B.C."/>
            <person name="Malmstrom R."/>
            <person name="Stieglmeier M."/>
            <person name="Klingl A."/>
            <person name="Woyke T."/>
            <person name="Ryan C.M."/>
            <person name="Banfield J.F."/>
        </authorList>
    </citation>
    <scope>NUCLEOTIDE SEQUENCE [LARGE SCALE GENOMIC DNA]</scope>
    <source>
        <strain evidence="2">CG10_big_fil_rev_8_21_14_0_10_49_38</strain>
    </source>
</reference>
<keyword evidence="1" id="KW-0812">Transmembrane</keyword>
<name>A0A2H0RHJ1_9BACT</name>
<proteinExistence type="predicted"/>
<dbReference type="AlphaFoldDB" id="A0A2H0RHJ1"/>
<comment type="caution">
    <text evidence="2">The sequence shown here is derived from an EMBL/GenBank/DDBJ whole genome shotgun (WGS) entry which is preliminary data.</text>
</comment>
<organism evidence="2 3">
    <name type="scientific">Candidatus Vogelbacteria bacterium CG10_big_fil_rev_8_21_14_0_10_49_38</name>
    <dbReference type="NCBI Taxonomy" id="1975043"/>
    <lineage>
        <taxon>Bacteria</taxon>
        <taxon>Candidatus Vogeliibacteriota</taxon>
    </lineage>
</organism>